<evidence type="ECO:0000256" key="11">
    <source>
        <dbReference type="ARBA" id="ARBA00023136"/>
    </source>
</evidence>
<keyword evidence="7 14" id="KW-0165">Cleavage on pair of basic residues</keyword>
<dbReference type="AlphaFoldDB" id="A0A9Q0E3I4"/>
<dbReference type="SMART" id="SM00241">
    <property type="entry name" value="ZP"/>
    <property type="match status" value="1"/>
</dbReference>
<dbReference type="Pfam" id="PF23344">
    <property type="entry name" value="ZP-N"/>
    <property type="match status" value="1"/>
</dbReference>
<comment type="function">
    <text evidence="14">Component of the zona pellucida, an extracellular matrix surrounding oocytes which mediates sperm binding, induction of the acrosome reaction and prevents post-fertilization polyspermy. The zona pellucida is composed of 3 to 4 glycoproteins, ZP1, ZP2, ZP3, and ZP4. ZP3 is essential for sperm binding and zona matrix formation.</text>
</comment>
<evidence type="ECO:0000256" key="8">
    <source>
        <dbReference type="ARBA" id="ARBA00022692"/>
    </source>
</evidence>
<keyword evidence="12 14" id="KW-1015">Disulfide bond</keyword>
<keyword evidence="5 14" id="KW-0964">Secreted</keyword>
<keyword evidence="6 14" id="KW-0272">Extracellular matrix</keyword>
<evidence type="ECO:0000256" key="3">
    <source>
        <dbReference type="ARBA" id="ARBA00017980"/>
    </source>
</evidence>
<evidence type="ECO:0000256" key="12">
    <source>
        <dbReference type="ARBA" id="ARBA00023157"/>
    </source>
</evidence>
<dbReference type="InterPro" id="IPR055356">
    <property type="entry name" value="ZP-N"/>
</dbReference>
<keyword evidence="8" id="KW-0812">Transmembrane</keyword>
<evidence type="ECO:0000256" key="1">
    <source>
        <dbReference type="ARBA" id="ARBA00004498"/>
    </source>
</evidence>
<dbReference type="GO" id="GO:0007339">
    <property type="term" value="P:binding of sperm to zona pellucida"/>
    <property type="evidence" value="ECO:0007669"/>
    <property type="project" value="UniProtKB-UniRule"/>
</dbReference>
<dbReference type="GO" id="GO:0005886">
    <property type="term" value="C:plasma membrane"/>
    <property type="evidence" value="ECO:0007669"/>
    <property type="project" value="UniProtKB-SubCell"/>
</dbReference>
<dbReference type="Gene3D" id="2.60.40.3210">
    <property type="entry name" value="Zona pellucida, ZP-N domain"/>
    <property type="match status" value="1"/>
</dbReference>
<dbReference type="GO" id="GO:0032190">
    <property type="term" value="F:acrosin binding"/>
    <property type="evidence" value="ECO:0007669"/>
    <property type="project" value="TreeGrafter"/>
</dbReference>
<dbReference type="EMBL" id="JANIIK010000109">
    <property type="protein sequence ID" value="KAJ3598636.1"/>
    <property type="molecule type" value="Genomic_DNA"/>
</dbReference>
<evidence type="ECO:0000256" key="14">
    <source>
        <dbReference type="RuleBase" id="RU367066"/>
    </source>
</evidence>
<dbReference type="GO" id="GO:2000344">
    <property type="term" value="P:positive regulation of acrosome reaction"/>
    <property type="evidence" value="ECO:0007669"/>
    <property type="project" value="UniProtKB-UniRule"/>
</dbReference>
<dbReference type="OrthoDB" id="8880842at2759"/>
<dbReference type="PRINTS" id="PR00023">
    <property type="entry name" value="ZPELLUCIDA"/>
</dbReference>
<keyword evidence="4 14" id="KW-1003">Cell membrane</keyword>
<name>A0A9Q0E3I4_9TELE</name>
<feature type="domain" description="ZP" evidence="15">
    <location>
        <begin position="82"/>
        <end position="348"/>
    </location>
</feature>
<dbReference type="GO" id="GO:0035805">
    <property type="term" value="C:egg coat"/>
    <property type="evidence" value="ECO:0007669"/>
    <property type="project" value="UniProtKB-SubCell"/>
</dbReference>
<keyword evidence="11" id="KW-0472">Membrane</keyword>
<gene>
    <name evidence="16" type="ORF">NHX12_002141</name>
</gene>
<evidence type="ECO:0000256" key="5">
    <source>
        <dbReference type="ARBA" id="ARBA00022525"/>
    </source>
</evidence>
<feature type="signal peptide" evidence="14">
    <location>
        <begin position="1"/>
        <end position="22"/>
    </location>
</feature>
<keyword evidence="13" id="KW-0325">Glycoprotein</keyword>
<evidence type="ECO:0000313" key="17">
    <source>
        <dbReference type="Proteomes" id="UP001148018"/>
    </source>
</evidence>
<accession>A0A9Q0E3I4</accession>
<dbReference type="FunFam" id="2.60.40.3210:FF:000001">
    <property type="entry name" value="Zona pellucida sperm-binding protein 3"/>
    <property type="match status" value="1"/>
</dbReference>
<keyword evidence="10" id="KW-1133">Transmembrane helix</keyword>
<dbReference type="InterPro" id="IPR042235">
    <property type="entry name" value="ZP-C_dom"/>
</dbReference>
<reference evidence="16" key="1">
    <citation type="submission" date="2022-07" db="EMBL/GenBank/DDBJ databases">
        <title>Chromosome-level genome of Muraenolepis orangiensis.</title>
        <authorList>
            <person name="Kim J."/>
        </authorList>
    </citation>
    <scope>NUCLEOTIDE SEQUENCE</scope>
    <source>
        <strain evidence="16">KU_S4_2022</strain>
        <tissue evidence="16">Muscle</tissue>
    </source>
</reference>
<evidence type="ECO:0000256" key="7">
    <source>
        <dbReference type="ARBA" id="ARBA00022685"/>
    </source>
</evidence>
<dbReference type="Pfam" id="PF00100">
    <property type="entry name" value="Zona_pellucida"/>
    <property type="match status" value="1"/>
</dbReference>
<comment type="domain">
    <text evidence="14">The ZP domain is involved in the polymerization of the ZP proteins to form the zona pellucida.</text>
</comment>
<organism evidence="16 17">
    <name type="scientific">Muraenolepis orangiensis</name>
    <name type="common">Patagonian moray cod</name>
    <dbReference type="NCBI Taxonomy" id="630683"/>
    <lineage>
        <taxon>Eukaryota</taxon>
        <taxon>Metazoa</taxon>
        <taxon>Chordata</taxon>
        <taxon>Craniata</taxon>
        <taxon>Vertebrata</taxon>
        <taxon>Euteleostomi</taxon>
        <taxon>Actinopterygii</taxon>
        <taxon>Neopterygii</taxon>
        <taxon>Teleostei</taxon>
        <taxon>Neoteleostei</taxon>
        <taxon>Acanthomorphata</taxon>
        <taxon>Zeiogadaria</taxon>
        <taxon>Gadariae</taxon>
        <taxon>Gadiformes</taxon>
        <taxon>Muraenolepidoidei</taxon>
        <taxon>Muraenolepididae</taxon>
        <taxon>Muraenolepis</taxon>
    </lineage>
</organism>
<protein>
    <recommendedName>
        <fullName evidence="3 14">Zona pellucida sperm-binding protein 3</fullName>
    </recommendedName>
</protein>
<comment type="similarity">
    <text evidence="2 14">Belongs to the ZP domain family. ZPC subfamily.</text>
</comment>
<dbReference type="InterPro" id="IPR001507">
    <property type="entry name" value="ZP_dom"/>
</dbReference>
<dbReference type="InterPro" id="IPR055355">
    <property type="entry name" value="ZP-C"/>
</dbReference>
<dbReference type="FunFam" id="2.60.40.4100:FF:000002">
    <property type="entry name" value="Zona pellucida sperm-binding protein 3"/>
    <property type="match status" value="1"/>
</dbReference>
<evidence type="ECO:0000256" key="13">
    <source>
        <dbReference type="ARBA" id="ARBA00023180"/>
    </source>
</evidence>
<keyword evidence="17" id="KW-1185">Reference proteome</keyword>
<evidence type="ECO:0000256" key="9">
    <source>
        <dbReference type="ARBA" id="ARBA00022729"/>
    </source>
</evidence>
<evidence type="ECO:0000256" key="4">
    <source>
        <dbReference type="ARBA" id="ARBA00022475"/>
    </source>
</evidence>
<evidence type="ECO:0000313" key="16">
    <source>
        <dbReference type="EMBL" id="KAJ3598636.1"/>
    </source>
</evidence>
<dbReference type="InterPro" id="IPR048290">
    <property type="entry name" value="ZP_chr"/>
</dbReference>
<feature type="chain" id="PRO_5040537060" description="Zona pellucida sperm-binding protein 3" evidence="14">
    <location>
        <begin position="23"/>
        <end position="396"/>
    </location>
</feature>
<dbReference type="Gene3D" id="2.60.40.4100">
    <property type="entry name" value="Zona pellucida, ZP-C domain"/>
    <property type="match status" value="1"/>
</dbReference>
<dbReference type="Proteomes" id="UP001148018">
    <property type="component" value="Unassembled WGS sequence"/>
</dbReference>
<keyword evidence="9 14" id="KW-0732">Signal</keyword>
<dbReference type="PROSITE" id="PS51034">
    <property type="entry name" value="ZP_2"/>
    <property type="match status" value="1"/>
</dbReference>
<comment type="PTM">
    <text evidence="14">Proteolytically cleaved before the transmembrane segment to yield the secreted ectodomain incorporated in the zona pellucida.</text>
</comment>
<dbReference type="GO" id="GO:0035804">
    <property type="term" value="F:structural constituent of egg coat"/>
    <property type="evidence" value="ECO:0007669"/>
    <property type="project" value="UniProtKB-UniRule"/>
</dbReference>
<evidence type="ECO:0000256" key="6">
    <source>
        <dbReference type="ARBA" id="ARBA00022530"/>
    </source>
</evidence>
<evidence type="ECO:0000259" key="15">
    <source>
        <dbReference type="PROSITE" id="PS51034"/>
    </source>
</evidence>
<proteinExistence type="inferred from homology"/>
<evidence type="ECO:0000256" key="2">
    <source>
        <dbReference type="ARBA" id="ARBA00006735"/>
    </source>
</evidence>
<dbReference type="GO" id="GO:0035803">
    <property type="term" value="P:egg coat formation"/>
    <property type="evidence" value="ECO:0007669"/>
    <property type="project" value="UniProtKB-UniRule"/>
</dbReference>
<sequence>MTMKWTAVSLVAVATLCHLCNAQYNKPVYNKPNAPQEPVMQYKEPVEGPLLWTYPEDPVDPPKPEAPFVPHSPVPAVTVAVACREMDARVEVKKDMFGTGQLIDAADLTLGSCAALGEDPAMQVVIFETDLHQCDSRLSMSADSLIYSFTLNYNPRAIGNTPVVRTSGAAVTVECHYPRNHNVSSLPLDPIWTPFAATKVSDELLYFDLVIMTDDWKFERPSYQYFLGDMVNIEATVKQYFHVPLRVFVDSCTATMVPDLNATPKYNFIENYGCMVDGLLTGSASKFLPRQKDNTLQFQLEAFRFQASTTGLLYITCNLKATSVAFGCNEWTEMSGDNGVCGSCGNAGGGGGGSWGPSNPMSKGRKTRMASEAQPEVVVWETTIALKPLEIFQRTA</sequence>
<comment type="caution">
    <text evidence="16">The sequence shown here is derived from an EMBL/GenBank/DDBJ whole genome shotgun (WGS) entry which is preliminary data.</text>
</comment>
<evidence type="ECO:0000256" key="10">
    <source>
        <dbReference type="ARBA" id="ARBA00022989"/>
    </source>
</evidence>
<comment type="subcellular location">
    <subcellularLocation>
        <location evidence="1">Secreted</location>
        <location evidence="1">Extracellular space</location>
        <location evidence="1">Extracellular matrix</location>
    </subcellularLocation>
    <subcellularLocation>
        <location evidence="14">Zona pellucida</location>
    </subcellularLocation>
    <subcellularLocation>
        <location evidence="14">Cell membrane</location>
        <topology evidence="14">Single-pass type I membrane protein</topology>
    </subcellularLocation>
</comment>
<dbReference type="PANTHER" id="PTHR11576:SF2">
    <property type="entry name" value="ZONA PELLUCIDA SPERM-BINDING PROTEIN 3"/>
    <property type="match status" value="1"/>
</dbReference>
<dbReference type="PANTHER" id="PTHR11576">
    <property type="entry name" value="ZONA PELLUCIDA SPERM-BINDING PROTEIN 3"/>
    <property type="match status" value="1"/>
</dbReference>